<dbReference type="EMBL" id="JABAEK010000003">
    <property type="protein sequence ID" value="NLQ16766.1"/>
    <property type="molecule type" value="Genomic_DNA"/>
</dbReference>
<name>A0A847R443_9GAMM</name>
<comment type="caution">
    <text evidence="2">The sequence shown here is derived from an EMBL/GenBank/DDBJ whole genome shotgun (WGS) entry which is preliminary data.</text>
</comment>
<sequence>MKTLIFVVLLSVSFTGRAFADPIDPDTARAYEGYLLTFQWPESQSIEQVDYTNLLATDGFPSPPPPSQSTNSAINAEMASPFDAIEKKLGRHVKILTNERWVLIFKQPGDSIKKTFRSSQETEGYPELTGDISIKLGRYLESSIHYQHYLFNELAPLTQNTLIPDDNTASLFFSPAIPSTDSTRLSPGSVLTLEQSNKTASKKINYLDHPTIGTLLYFEPIELADAMEKIVLQTLTPETGRSLTYEKLQSTNELSPR</sequence>
<evidence type="ECO:0000313" key="3">
    <source>
        <dbReference type="Proteomes" id="UP000586067"/>
    </source>
</evidence>
<protein>
    <recommendedName>
        <fullName evidence="4">Peptidoglycan-binding protein CsiV</fullName>
    </recommendedName>
</protein>
<dbReference type="AlphaFoldDB" id="A0A847R443"/>
<reference evidence="2 3" key="1">
    <citation type="submission" date="2020-04" db="EMBL/GenBank/DDBJ databases">
        <title>Marinomonas sp. M1K-6 isolated from the deep seawater of the Mariana Trench.</title>
        <authorList>
            <person name="Li Y."/>
        </authorList>
    </citation>
    <scope>NUCLEOTIDE SEQUENCE [LARGE SCALE GENOMIC DNA]</scope>
    <source>
        <strain evidence="2 3">M1K-6</strain>
    </source>
</reference>
<evidence type="ECO:0000256" key="1">
    <source>
        <dbReference type="SAM" id="SignalP"/>
    </source>
</evidence>
<organism evidence="2 3">
    <name type="scientific">Marinomonas profundi</name>
    <dbReference type="NCBI Taxonomy" id="2726122"/>
    <lineage>
        <taxon>Bacteria</taxon>
        <taxon>Pseudomonadati</taxon>
        <taxon>Pseudomonadota</taxon>
        <taxon>Gammaproteobacteria</taxon>
        <taxon>Oceanospirillales</taxon>
        <taxon>Oceanospirillaceae</taxon>
        <taxon>Marinomonas</taxon>
    </lineage>
</organism>
<gene>
    <name evidence="2" type="ORF">HGG82_03915</name>
</gene>
<evidence type="ECO:0008006" key="4">
    <source>
        <dbReference type="Google" id="ProtNLM"/>
    </source>
</evidence>
<accession>A0A847R443</accession>
<feature type="chain" id="PRO_5032441187" description="Peptidoglycan-binding protein CsiV" evidence="1">
    <location>
        <begin position="21"/>
        <end position="257"/>
    </location>
</feature>
<dbReference type="RefSeq" id="WP_168823006.1">
    <property type="nucleotide sequence ID" value="NZ_CP073013.1"/>
</dbReference>
<keyword evidence="1" id="KW-0732">Signal</keyword>
<feature type="signal peptide" evidence="1">
    <location>
        <begin position="1"/>
        <end position="20"/>
    </location>
</feature>
<keyword evidence="3" id="KW-1185">Reference proteome</keyword>
<evidence type="ECO:0000313" key="2">
    <source>
        <dbReference type="EMBL" id="NLQ16766.1"/>
    </source>
</evidence>
<proteinExistence type="predicted"/>
<dbReference type="Proteomes" id="UP000586067">
    <property type="component" value="Unassembled WGS sequence"/>
</dbReference>